<dbReference type="NCBIfam" id="TIGR01167">
    <property type="entry name" value="LPXTG_anchor"/>
    <property type="match status" value="1"/>
</dbReference>
<accession>A0A5J5J6P0</accession>
<dbReference type="InterPro" id="IPR019931">
    <property type="entry name" value="LPXTG_anchor"/>
</dbReference>
<evidence type="ECO:0000313" key="8">
    <source>
        <dbReference type="Proteomes" id="UP000325827"/>
    </source>
</evidence>
<keyword evidence="4" id="KW-0572">Peptidoglycan-anchor</keyword>
<dbReference type="Proteomes" id="UP000325827">
    <property type="component" value="Unassembled WGS sequence"/>
</dbReference>
<feature type="transmembrane region" description="Helical" evidence="5">
    <location>
        <begin position="497"/>
        <end position="516"/>
    </location>
</feature>
<comment type="caution">
    <text evidence="7">The sequence shown here is derived from an EMBL/GenBank/DDBJ whole genome shotgun (WGS) entry which is preliminary data.</text>
</comment>
<dbReference type="OrthoDB" id="3738669at2"/>
<protein>
    <submittedName>
        <fullName evidence="7">LPXTG cell wall anchor domain-containing protein</fullName>
    </submittedName>
</protein>
<dbReference type="InterPro" id="IPR011049">
    <property type="entry name" value="Serralysin-like_metalloprot_C"/>
</dbReference>
<dbReference type="PROSITE" id="PS50847">
    <property type="entry name" value="GRAM_POS_ANCHORING"/>
    <property type="match status" value="1"/>
</dbReference>
<reference evidence="8" key="1">
    <citation type="submission" date="2019-09" db="EMBL/GenBank/DDBJ databases">
        <title>Mumia zhuanghuii sp. nov. isolated from the intestinal contents of plateau pika (Ochotona curzoniae) in the Qinghai-Tibet plateau of China.</title>
        <authorList>
            <person name="Tian Z."/>
        </authorList>
    </citation>
    <scope>NUCLEOTIDE SEQUENCE [LARGE SCALE GENOMIC DNA]</scope>
    <source>
        <strain evidence="8">JCM 30598</strain>
    </source>
</reference>
<name>A0A5J5J6P0_9MICO</name>
<keyword evidence="8" id="KW-1185">Reference proteome</keyword>
<evidence type="ECO:0000259" key="6">
    <source>
        <dbReference type="PROSITE" id="PS50847"/>
    </source>
</evidence>
<evidence type="ECO:0000256" key="3">
    <source>
        <dbReference type="ARBA" id="ARBA00022729"/>
    </source>
</evidence>
<sequence length="522" mass="54177">MLQDMTGTHISPAGDPFAGTEVRDSLVLFGQGGDNVFQIQTWGGGDTVTHDYEVIVRGGGVRQGLNTLTIDGTDVADTFLFRAVPAIAGQPDAKWPAAVTQIGGVDGTSERVVYDEGINARLTVNGYEGDDTFVFDDTTVLTTVNGGDGDDTFIVGQFFATPRIAPNVLPQDAFETIPTEFGYASPGISAPTTLYGGAGDDHFIVNGNGAELRMEANTGADTFRLLASRLADGATWRQNALVSMDGGVDSSVATVYTTGPASDITSTIVHVTGAGLNVNLYNLPAPTIVSGPFVPVPPVGLAGEMLLPPPPLVIPLPSRPVGPGEIIIVETDGDTTLISGVKETDSYTIALGAPSIERVYITISSAYAGGEPYAEISIDGGLTYADMVVLIFEPGEVGPKTVMVRLKAGSGDHHPVALLALAFPSPLPQPGMSVQTVSHIVSSDDPLYDHAVARNVYINLVTPVIPVVPVVPVEPVVPPAPPVVPVVALPATGGVDMVPALLMGLMLLAAGGMLVGRRRRRA</sequence>
<dbReference type="AlphaFoldDB" id="A0A5J5J6P0"/>
<dbReference type="Pfam" id="PF00746">
    <property type="entry name" value="Gram_pos_anchor"/>
    <property type="match status" value="1"/>
</dbReference>
<organism evidence="7 8">
    <name type="scientific">Microbacterium rhizomatis</name>
    <dbReference type="NCBI Taxonomy" id="1631477"/>
    <lineage>
        <taxon>Bacteria</taxon>
        <taxon>Bacillati</taxon>
        <taxon>Actinomycetota</taxon>
        <taxon>Actinomycetes</taxon>
        <taxon>Micrococcales</taxon>
        <taxon>Microbacteriaceae</taxon>
        <taxon>Microbacterium</taxon>
    </lineage>
</organism>
<dbReference type="EMBL" id="VYSA01000001">
    <property type="protein sequence ID" value="KAA9111722.1"/>
    <property type="molecule type" value="Genomic_DNA"/>
</dbReference>
<keyword evidence="5" id="KW-0812">Transmembrane</keyword>
<evidence type="ECO:0000256" key="2">
    <source>
        <dbReference type="ARBA" id="ARBA00022525"/>
    </source>
</evidence>
<keyword evidence="2" id="KW-0964">Secreted</keyword>
<dbReference type="SUPFAM" id="SSF51120">
    <property type="entry name" value="beta-Roll"/>
    <property type="match status" value="1"/>
</dbReference>
<evidence type="ECO:0000256" key="1">
    <source>
        <dbReference type="ARBA" id="ARBA00022512"/>
    </source>
</evidence>
<proteinExistence type="predicted"/>
<feature type="domain" description="Gram-positive cocci surface proteins LPxTG" evidence="6">
    <location>
        <begin position="489"/>
        <end position="522"/>
    </location>
</feature>
<keyword evidence="5" id="KW-1133">Transmembrane helix</keyword>
<keyword evidence="5" id="KW-0472">Membrane</keyword>
<evidence type="ECO:0000256" key="4">
    <source>
        <dbReference type="ARBA" id="ARBA00023088"/>
    </source>
</evidence>
<evidence type="ECO:0000313" key="7">
    <source>
        <dbReference type="EMBL" id="KAA9111722.1"/>
    </source>
</evidence>
<evidence type="ECO:0000256" key="5">
    <source>
        <dbReference type="SAM" id="Phobius"/>
    </source>
</evidence>
<keyword evidence="1" id="KW-0134">Cell wall</keyword>
<keyword evidence="3" id="KW-0732">Signal</keyword>
<gene>
    <name evidence="7" type="ORF">F6B43_07185</name>
</gene>